<evidence type="ECO:0000256" key="5">
    <source>
        <dbReference type="ARBA" id="ARBA00022692"/>
    </source>
</evidence>
<evidence type="ECO:0000256" key="6">
    <source>
        <dbReference type="ARBA" id="ARBA00022989"/>
    </source>
</evidence>
<organism evidence="10 11">
    <name type="scientific">Mucilaginibacter ximonensis</name>
    <dbReference type="NCBI Taxonomy" id="538021"/>
    <lineage>
        <taxon>Bacteria</taxon>
        <taxon>Pseudomonadati</taxon>
        <taxon>Bacteroidota</taxon>
        <taxon>Sphingobacteriia</taxon>
        <taxon>Sphingobacteriales</taxon>
        <taxon>Sphingobacteriaceae</taxon>
        <taxon>Mucilaginibacter</taxon>
    </lineage>
</organism>
<proteinExistence type="predicted"/>
<keyword evidence="6 8" id="KW-1133">Transmembrane helix</keyword>
<dbReference type="Proteomes" id="UP001597557">
    <property type="component" value="Unassembled WGS sequence"/>
</dbReference>
<feature type="transmembrane region" description="Helical" evidence="8">
    <location>
        <begin position="413"/>
        <end position="433"/>
    </location>
</feature>
<feature type="transmembrane region" description="Helical" evidence="8">
    <location>
        <begin position="332"/>
        <end position="349"/>
    </location>
</feature>
<dbReference type="GO" id="GO:0016757">
    <property type="term" value="F:glycosyltransferase activity"/>
    <property type="evidence" value="ECO:0007669"/>
    <property type="project" value="UniProtKB-KW"/>
</dbReference>
<keyword evidence="4 10" id="KW-0808">Transferase</keyword>
<keyword evidence="5 8" id="KW-0812">Transmembrane</keyword>
<keyword evidence="3 10" id="KW-0328">Glycosyltransferase</keyword>
<comment type="caution">
    <text evidence="10">The sequence shown here is derived from an EMBL/GenBank/DDBJ whole genome shotgun (WGS) entry which is preliminary data.</text>
</comment>
<evidence type="ECO:0000256" key="4">
    <source>
        <dbReference type="ARBA" id="ARBA00022679"/>
    </source>
</evidence>
<evidence type="ECO:0000313" key="10">
    <source>
        <dbReference type="EMBL" id="MFD2874001.1"/>
    </source>
</evidence>
<feature type="transmembrane region" description="Helical" evidence="8">
    <location>
        <begin position="117"/>
        <end position="134"/>
    </location>
</feature>
<keyword evidence="7 8" id="KW-0472">Membrane</keyword>
<keyword evidence="2" id="KW-1003">Cell membrane</keyword>
<evidence type="ECO:0000256" key="7">
    <source>
        <dbReference type="ARBA" id="ARBA00023136"/>
    </source>
</evidence>
<name>A0ABW5YFG0_9SPHI</name>
<comment type="subcellular location">
    <subcellularLocation>
        <location evidence="1">Cell membrane</location>
        <topology evidence="1">Multi-pass membrane protein</topology>
    </subcellularLocation>
</comment>
<dbReference type="InterPro" id="IPR038731">
    <property type="entry name" value="RgtA/B/C-like"/>
</dbReference>
<evidence type="ECO:0000256" key="1">
    <source>
        <dbReference type="ARBA" id="ARBA00004651"/>
    </source>
</evidence>
<evidence type="ECO:0000313" key="11">
    <source>
        <dbReference type="Proteomes" id="UP001597557"/>
    </source>
</evidence>
<feature type="transmembrane region" description="Helical" evidence="8">
    <location>
        <begin position="165"/>
        <end position="197"/>
    </location>
</feature>
<evidence type="ECO:0000256" key="8">
    <source>
        <dbReference type="SAM" id="Phobius"/>
    </source>
</evidence>
<dbReference type="EC" id="2.4.-.-" evidence="10"/>
<dbReference type="InterPro" id="IPR050297">
    <property type="entry name" value="LipidA_mod_glycosyltrf_83"/>
</dbReference>
<feature type="domain" description="Glycosyltransferase RgtA/B/C/D-like" evidence="9">
    <location>
        <begin position="65"/>
        <end position="225"/>
    </location>
</feature>
<accession>A0ABW5YFG0</accession>
<feature type="transmembrane region" description="Helical" evidence="8">
    <location>
        <begin position="361"/>
        <end position="382"/>
    </location>
</feature>
<feature type="transmembrane region" description="Helical" evidence="8">
    <location>
        <begin position="310"/>
        <end position="326"/>
    </location>
</feature>
<feature type="transmembrane region" description="Helical" evidence="8">
    <location>
        <begin position="209"/>
        <end position="231"/>
    </location>
</feature>
<dbReference type="PANTHER" id="PTHR33908:SF3">
    <property type="entry name" value="UNDECAPRENYL PHOSPHATE-ALPHA-4-AMINO-4-DEOXY-L-ARABINOSE ARABINOSYL TRANSFERASE"/>
    <property type="match status" value="1"/>
</dbReference>
<dbReference type="EMBL" id="JBHUPD010000003">
    <property type="protein sequence ID" value="MFD2874001.1"/>
    <property type="molecule type" value="Genomic_DNA"/>
</dbReference>
<feature type="transmembrane region" description="Helical" evidence="8">
    <location>
        <begin position="86"/>
        <end position="105"/>
    </location>
</feature>
<dbReference type="PANTHER" id="PTHR33908">
    <property type="entry name" value="MANNOSYLTRANSFERASE YKCB-RELATED"/>
    <property type="match status" value="1"/>
</dbReference>
<evidence type="ECO:0000256" key="3">
    <source>
        <dbReference type="ARBA" id="ARBA00022676"/>
    </source>
</evidence>
<dbReference type="Pfam" id="PF13231">
    <property type="entry name" value="PMT_2"/>
    <property type="match status" value="1"/>
</dbReference>
<sequence>MDKQTPVVETKWLYALIGVAVLVNFSGLFVPVIGPDGTLYACIAKTMAQTNNFVDLYAYGHDWLDKPHLPFWVTALSFRLFGISTWAYKLPGILFMMMGAFYTYLFGKSLYNKQTGLWATLILLTAQHIVLSNNDVRAEPYLTGLIIASVYHLYQSHTKNSYWQLLWGCLFAACAIMTKGVFAVIPIGGAIAGHFMITRQWKQLFSLRWLAAIVLTLIFIVPELYCLYQQFDLHPEKLIFDKHCVSGVRFFFWDSQFGRFFNTGPIKGHGDPSFFIHTTLWAFLPWSLLLFVAIYQFIKKGARHIQTTEWYCISGSLLTFLLFSTSKFQLPHYLNIVYPFFAIITAQYLQNVRQLKSIKAIRVAQTIVTGLMALLIIGLNYFYQPETWNLSAAICLLLCIAGLLYLPHRVTRGVVAQMVVLTAIVSFFVNIYLNTIFYSSLLKYQAGGEAAMWINQNNIQNLPVVQLNDEYVSSFTFYIKSQVNTITDDNPKNYPVTPFIFYGKADRIKQLAELGWQIKSLKLFERYWVSRLKPKFLNKATRAQELTEMQVVYIDPQPKR</sequence>
<reference evidence="11" key="1">
    <citation type="journal article" date="2019" name="Int. J. Syst. Evol. Microbiol.">
        <title>The Global Catalogue of Microorganisms (GCM) 10K type strain sequencing project: providing services to taxonomists for standard genome sequencing and annotation.</title>
        <authorList>
            <consortium name="The Broad Institute Genomics Platform"/>
            <consortium name="The Broad Institute Genome Sequencing Center for Infectious Disease"/>
            <person name="Wu L."/>
            <person name="Ma J."/>
        </authorList>
    </citation>
    <scope>NUCLEOTIDE SEQUENCE [LARGE SCALE GENOMIC DNA]</scope>
    <source>
        <strain evidence="11">KCTC 22437</strain>
    </source>
</reference>
<feature type="transmembrane region" description="Helical" evidence="8">
    <location>
        <begin position="388"/>
        <end position="406"/>
    </location>
</feature>
<feature type="transmembrane region" description="Helical" evidence="8">
    <location>
        <begin position="274"/>
        <end position="298"/>
    </location>
</feature>
<gene>
    <name evidence="10" type="ORF">ACFS5N_16080</name>
</gene>
<dbReference type="RefSeq" id="WP_377187823.1">
    <property type="nucleotide sequence ID" value="NZ_JBHUPD010000003.1"/>
</dbReference>
<evidence type="ECO:0000259" key="9">
    <source>
        <dbReference type="Pfam" id="PF13231"/>
    </source>
</evidence>
<protein>
    <submittedName>
        <fullName evidence="10">ArnT family glycosyltransferase</fullName>
        <ecNumber evidence="10">2.4.-.-</ecNumber>
    </submittedName>
</protein>
<keyword evidence="11" id="KW-1185">Reference proteome</keyword>
<evidence type="ECO:0000256" key="2">
    <source>
        <dbReference type="ARBA" id="ARBA00022475"/>
    </source>
</evidence>
<feature type="transmembrane region" description="Helical" evidence="8">
    <location>
        <begin position="12"/>
        <end position="33"/>
    </location>
</feature>